<dbReference type="SUPFAM" id="SSF51621">
    <property type="entry name" value="Phosphoenolpyruvate/pyruvate domain"/>
    <property type="match status" value="1"/>
</dbReference>
<dbReference type="GO" id="GO:0003824">
    <property type="term" value="F:catalytic activity"/>
    <property type="evidence" value="ECO:0007669"/>
    <property type="project" value="InterPro"/>
</dbReference>
<comment type="caution">
    <text evidence="1">The sequence shown here is derived from an EMBL/GenBank/DDBJ whole genome shotgun (WGS) entry which is preliminary data.</text>
</comment>
<dbReference type="AlphaFoldDB" id="A0A4R4W758"/>
<sequence length="239" mass="25090">MSPSRLRAALRDRPLLVPGCHDPLSARMASSAGARAVFISGGAVGRALFDQPMIPRWGVDTYVSYVRQICRSSPIPVIVDGEDGFGDPIELCAELSAAGAGAVVIGDSRPDGTLLPATAFANLIGETRSRFELLFVARADGLAHDRADTADRLGRYQEAGAELTMPLLNSVLRAGSADRLLGTVTELAAAARGALAVHSRLGRELPPADRLPGGVAAVLVTAISVPPSTDHLRRLLNQR</sequence>
<evidence type="ECO:0008006" key="3">
    <source>
        <dbReference type="Google" id="ProtNLM"/>
    </source>
</evidence>
<evidence type="ECO:0000313" key="1">
    <source>
        <dbReference type="EMBL" id="TDD11524.1"/>
    </source>
</evidence>
<organism evidence="1 2">
    <name type="scientific">Nonomuraea deserti</name>
    <dbReference type="NCBI Taxonomy" id="1848322"/>
    <lineage>
        <taxon>Bacteria</taxon>
        <taxon>Bacillati</taxon>
        <taxon>Actinomycetota</taxon>
        <taxon>Actinomycetes</taxon>
        <taxon>Streptosporangiales</taxon>
        <taxon>Streptosporangiaceae</taxon>
        <taxon>Nonomuraea</taxon>
    </lineage>
</organism>
<accession>A0A4R4W758</accession>
<dbReference type="EMBL" id="SMKO01000007">
    <property type="protein sequence ID" value="TDD11524.1"/>
    <property type="molecule type" value="Genomic_DNA"/>
</dbReference>
<proteinExistence type="predicted"/>
<dbReference type="RefSeq" id="WP_132592353.1">
    <property type="nucleotide sequence ID" value="NZ_SMKO01000007.1"/>
</dbReference>
<name>A0A4R4W758_9ACTN</name>
<evidence type="ECO:0000313" key="2">
    <source>
        <dbReference type="Proteomes" id="UP000295258"/>
    </source>
</evidence>
<dbReference type="PANTHER" id="PTHR42905">
    <property type="entry name" value="PHOSPHOENOLPYRUVATE CARBOXYLASE"/>
    <property type="match status" value="1"/>
</dbReference>
<dbReference type="Proteomes" id="UP000295258">
    <property type="component" value="Unassembled WGS sequence"/>
</dbReference>
<keyword evidence="2" id="KW-1185">Reference proteome</keyword>
<dbReference type="Gene3D" id="3.20.20.60">
    <property type="entry name" value="Phosphoenolpyruvate-binding domains"/>
    <property type="match status" value="1"/>
</dbReference>
<dbReference type="PANTHER" id="PTHR42905:SF5">
    <property type="entry name" value="CARBOXYVINYL-CARBOXYPHOSPHONATE PHOSPHORYLMUTASE, CHLOROPLASTIC"/>
    <property type="match status" value="1"/>
</dbReference>
<reference evidence="1 2" key="1">
    <citation type="submission" date="2019-03" db="EMBL/GenBank/DDBJ databases">
        <title>Draft genome sequences of novel Actinobacteria.</title>
        <authorList>
            <person name="Sahin N."/>
            <person name="Ay H."/>
            <person name="Saygin H."/>
        </authorList>
    </citation>
    <scope>NUCLEOTIDE SEQUENCE [LARGE SCALE GENOMIC DNA]</scope>
    <source>
        <strain evidence="1 2">KC310</strain>
    </source>
</reference>
<dbReference type="InterPro" id="IPR015813">
    <property type="entry name" value="Pyrv/PenolPyrv_kinase-like_dom"/>
</dbReference>
<protein>
    <recommendedName>
        <fullName evidence="3">Isocitrate lyase/PEP mutase family protein</fullName>
    </recommendedName>
</protein>
<gene>
    <name evidence="1" type="ORF">E1292_04710</name>
</gene>
<dbReference type="Pfam" id="PF13714">
    <property type="entry name" value="PEP_mutase"/>
    <property type="match status" value="1"/>
</dbReference>
<dbReference type="InterPro" id="IPR040442">
    <property type="entry name" value="Pyrv_kinase-like_dom_sf"/>
</dbReference>